<gene>
    <name evidence="1" type="ORF">GCM10011425_02940</name>
</gene>
<evidence type="ECO:0000313" key="2">
    <source>
        <dbReference type="Proteomes" id="UP000662074"/>
    </source>
</evidence>
<dbReference type="EMBL" id="BMDO01000001">
    <property type="protein sequence ID" value="GGI49082.1"/>
    <property type="molecule type" value="Genomic_DNA"/>
</dbReference>
<reference evidence="1" key="2">
    <citation type="submission" date="2020-09" db="EMBL/GenBank/DDBJ databases">
        <authorList>
            <person name="Sun Q."/>
            <person name="Sedlacek I."/>
        </authorList>
    </citation>
    <scope>NUCLEOTIDE SEQUENCE</scope>
    <source>
        <strain evidence="1">CCM 8711</strain>
    </source>
</reference>
<accession>A0A917J6Y4</accession>
<reference evidence="1" key="1">
    <citation type="journal article" date="2014" name="Int. J. Syst. Evol. Microbiol.">
        <title>Complete genome sequence of Corynebacterium casei LMG S-19264T (=DSM 44701T), isolated from a smear-ripened cheese.</title>
        <authorList>
            <consortium name="US DOE Joint Genome Institute (JGI-PGF)"/>
            <person name="Walter F."/>
            <person name="Albersmeier A."/>
            <person name="Kalinowski J."/>
            <person name="Ruckert C."/>
        </authorList>
    </citation>
    <scope>NUCLEOTIDE SEQUENCE</scope>
    <source>
        <strain evidence="1">CCM 8711</strain>
    </source>
</reference>
<dbReference type="AlphaFoldDB" id="A0A917J6Y4"/>
<evidence type="ECO:0000313" key="1">
    <source>
        <dbReference type="EMBL" id="GGI49082.1"/>
    </source>
</evidence>
<protein>
    <submittedName>
        <fullName evidence="1">Uncharacterized protein</fullName>
    </submittedName>
</protein>
<proteinExistence type="predicted"/>
<name>A0A917J6Y4_9SPHI</name>
<keyword evidence="2" id="KW-1185">Reference proteome</keyword>
<organism evidence="1 2">
    <name type="scientific">Mucilaginibacter galii</name>
    <dbReference type="NCBI Taxonomy" id="2005073"/>
    <lineage>
        <taxon>Bacteria</taxon>
        <taxon>Pseudomonadati</taxon>
        <taxon>Bacteroidota</taxon>
        <taxon>Sphingobacteriia</taxon>
        <taxon>Sphingobacteriales</taxon>
        <taxon>Sphingobacteriaceae</taxon>
        <taxon>Mucilaginibacter</taxon>
    </lineage>
</organism>
<dbReference type="Proteomes" id="UP000662074">
    <property type="component" value="Unassembled WGS sequence"/>
</dbReference>
<comment type="caution">
    <text evidence="1">The sequence shown here is derived from an EMBL/GenBank/DDBJ whole genome shotgun (WGS) entry which is preliminary data.</text>
</comment>
<sequence length="111" mass="12567">MTGNSHRSYWTIGEIDSAGKLHSSSNNYAFAKAGTYKLYFGSINNRGNLFFYIDGRNTFEWSFNKKDSLLNISSAAYKVTSFSPGFISMYVLKTGKKLFLINNERGIITTY</sequence>